<organism evidence="1 2">
    <name type="scientific">Paucimonas lemoignei</name>
    <name type="common">Pseudomonas lemoignei</name>
    <dbReference type="NCBI Taxonomy" id="29443"/>
    <lineage>
        <taxon>Bacteria</taxon>
        <taxon>Pseudomonadati</taxon>
        <taxon>Pseudomonadota</taxon>
        <taxon>Betaproteobacteria</taxon>
        <taxon>Burkholderiales</taxon>
        <taxon>Burkholderiaceae</taxon>
        <taxon>Paucimonas</taxon>
    </lineage>
</organism>
<accession>A0A4R3HYP1</accession>
<gene>
    <name evidence="1" type="ORF">EDC30_103276</name>
</gene>
<evidence type="ECO:0000313" key="1">
    <source>
        <dbReference type="EMBL" id="TCS37984.1"/>
    </source>
</evidence>
<dbReference type="GO" id="GO:0009100">
    <property type="term" value="P:glycoprotein metabolic process"/>
    <property type="evidence" value="ECO:0007669"/>
    <property type="project" value="UniProtKB-ARBA"/>
</dbReference>
<protein>
    <submittedName>
        <fullName evidence="1">LicD family protein</fullName>
    </submittedName>
</protein>
<proteinExistence type="predicted"/>
<reference evidence="1 2" key="1">
    <citation type="submission" date="2019-03" db="EMBL/GenBank/DDBJ databases">
        <title>Genomic Encyclopedia of Type Strains, Phase IV (KMG-IV): sequencing the most valuable type-strain genomes for metagenomic binning, comparative biology and taxonomic classification.</title>
        <authorList>
            <person name="Goeker M."/>
        </authorList>
    </citation>
    <scope>NUCLEOTIDE SEQUENCE [LARGE SCALE GENOMIC DNA]</scope>
    <source>
        <strain evidence="1 2">DSM 7445</strain>
    </source>
</reference>
<sequence length="344" mass="38286">MDSQATEFQALTRRLQQGGVLSPDDVRAWCELGLDLGHPAAVQQVCEDLLAAPAVNSVLRPYWLFFLGTAYLHQLKIDLGVAALRQAVDALCDAPRVYNPQPVSQKFVHPRIEELLWQALAQLAAGGVRAFAHAGTLLGLVRDGRLLPFDKDIDLGVMVEDLPRARDVLLHHGWLLTTLPFTIDNMVVCHHPQADVVLDLCGLQTEGAGPNLVGGFWINNGVPLEWQRITRFPGPLQLALRPGPAGDVWQLQNPEQWLETIYGKAWRIPDPAFDTIIGAWNLVGFSSLTQWYAYSRICNAWLNGYWEKAVRLTRLVLERHTPDDPLMLRAAKTLETHLATIGTP</sequence>
<keyword evidence="2" id="KW-1185">Reference proteome</keyword>
<dbReference type="EMBL" id="SLZQ01000003">
    <property type="protein sequence ID" value="TCS37984.1"/>
    <property type="molecule type" value="Genomic_DNA"/>
</dbReference>
<dbReference type="AlphaFoldDB" id="A0A4R3HYP1"/>
<dbReference type="RefSeq" id="WP_243656675.1">
    <property type="nucleotide sequence ID" value="NZ_SLZQ01000003.1"/>
</dbReference>
<dbReference type="Proteomes" id="UP000295382">
    <property type="component" value="Unassembled WGS sequence"/>
</dbReference>
<comment type="caution">
    <text evidence="1">The sequence shown here is derived from an EMBL/GenBank/DDBJ whole genome shotgun (WGS) entry which is preliminary data.</text>
</comment>
<name>A0A4R3HYP1_PAULE</name>
<evidence type="ECO:0000313" key="2">
    <source>
        <dbReference type="Proteomes" id="UP000295382"/>
    </source>
</evidence>